<evidence type="ECO:0000256" key="1">
    <source>
        <dbReference type="SAM" id="SignalP"/>
    </source>
</evidence>
<dbReference type="Proteomes" id="UP000011723">
    <property type="component" value="Chromosome"/>
</dbReference>
<feature type="signal peptide" evidence="1">
    <location>
        <begin position="1"/>
        <end position="22"/>
    </location>
</feature>
<dbReference type="PANTHER" id="PTHR48098:SF1">
    <property type="entry name" value="DIACYLGLYCEROL ACYLTRANSFERASE_MYCOLYLTRANSFERASE AG85A"/>
    <property type="match status" value="1"/>
</dbReference>
<gene>
    <name evidence="2" type="ORF">A605_01875</name>
</gene>
<dbReference type="GO" id="GO:0016747">
    <property type="term" value="F:acyltransferase activity, transferring groups other than amino-acyl groups"/>
    <property type="evidence" value="ECO:0007669"/>
    <property type="project" value="TreeGrafter"/>
</dbReference>
<dbReference type="STRING" id="1121362.A605_01875"/>
<dbReference type="RefSeq" id="WP_015399813.1">
    <property type="nucleotide sequence ID" value="NC_020302.1"/>
</dbReference>
<evidence type="ECO:0000313" key="3">
    <source>
        <dbReference type="Proteomes" id="UP000011723"/>
    </source>
</evidence>
<keyword evidence="3" id="KW-1185">Reference proteome</keyword>
<dbReference type="EMBL" id="CP003697">
    <property type="protein sequence ID" value="AGF71389.1"/>
    <property type="molecule type" value="Genomic_DNA"/>
</dbReference>
<proteinExistence type="predicted"/>
<dbReference type="PATRIC" id="fig|1121362.3.peg.370"/>
<protein>
    <submittedName>
        <fullName evidence="2">Trehalose corynomycolyl transferase A</fullName>
    </submittedName>
</protein>
<dbReference type="InterPro" id="IPR029058">
    <property type="entry name" value="AB_hydrolase_fold"/>
</dbReference>
<sequence length="366" mass="39366">MKILRSLAVPLAALSLAAGAIAAPVAGASEVSPADVAQGAELATITQPESPNRQVASRDWYQKTKDNDRVVHLQAYSPSMGREIPIAVITPEDNSTPRPTLYMLNGAGGAEQNMDWISMSPILDVYEDKNVNVVIPMEGAFSYYTDWRETPGTGYLDNSQLWETFLTKELPGPLEEYLGASHERGIAGMSMSATSALLLAEHNPGFYDAVGSYSGCAATSDPVSRLMAELTVNRGGGTVDQMWGPMGDPNTYHNDALINAEGLRGSEVYVSNASGLAGATDLPGYYIERGIDPSAASSGAATLIIEGGIIEAATNTCTHNLKAKMDSLDIPADWNFRPTGTHSWTYWNQDLWDSWPTFDRAFTTDE</sequence>
<reference evidence="2 3" key="1">
    <citation type="journal article" date="2012" name="Stand. Genomic Sci.">
        <title>Genome sequence of the halotolerant bacterium Corynebacterium halotolerans type strain YIM 70093(T) (= DSM 44683(T)).</title>
        <authorList>
            <person name="Ruckert C."/>
            <person name="Albersmeier A."/>
            <person name="Al-Dilaimi A."/>
            <person name="Niehaus K."/>
            <person name="Szczepanowski R."/>
            <person name="Kalinowski J."/>
        </authorList>
    </citation>
    <scope>NUCLEOTIDE SEQUENCE [LARGE SCALE GENOMIC DNA]</scope>
    <source>
        <strain evidence="2">YIM 70093</strain>
    </source>
</reference>
<dbReference type="OrthoDB" id="4510758at2"/>
<dbReference type="AlphaFoldDB" id="M1MUG8"/>
<feature type="chain" id="PRO_5004015709" evidence="1">
    <location>
        <begin position="23"/>
        <end position="366"/>
    </location>
</feature>
<accession>M1MUG8</accession>
<name>M1MUG8_9CORY</name>
<dbReference type="eggNOG" id="COG0627">
    <property type="taxonomic scope" value="Bacteria"/>
</dbReference>
<dbReference type="HOGENOM" id="CLU_026624_0_0_11"/>
<dbReference type="Gene3D" id="3.40.50.1820">
    <property type="entry name" value="alpha/beta hydrolase"/>
    <property type="match status" value="1"/>
</dbReference>
<keyword evidence="1" id="KW-0732">Signal</keyword>
<dbReference type="SUPFAM" id="SSF53474">
    <property type="entry name" value="alpha/beta-Hydrolases"/>
    <property type="match status" value="1"/>
</dbReference>
<dbReference type="InterPro" id="IPR050583">
    <property type="entry name" value="Mycobacterial_A85_antigen"/>
</dbReference>
<dbReference type="KEGG" id="chn:A605_01875"/>
<keyword evidence="2" id="KW-0808">Transferase</keyword>
<dbReference type="Pfam" id="PF00756">
    <property type="entry name" value="Esterase"/>
    <property type="match status" value="1"/>
</dbReference>
<evidence type="ECO:0000313" key="2">
    <source>
        <dbReference type="EMBL" id="AGF71389.1"/>
    </source>
</evidence>
<dbReference type="InterPro" id="IPR000801">
    <property type="entry name" value="Esterase-like"/>
</dbReference>
<organism evidence="2 3">
    <name type="scientific">Corynebacterium halotolerans YIM 70093 = DSM 44683</name>
    <dbReference type="NCBI Taxonomy" id="1121362"/>
    <lineage>
        <taxon>Bacteria</taxon>
        <taxon>Bacillati</taxon>
        <taxon>Actinomycetota</taxon>
        <taxon>Actinomycetes</taxon>
        <taxon>Mycobacteriales</taxon>
        <taxon>Corynebacteriaceae</taxon>
        <taxon>Corynebacterium</taxon>
    </lineage>
</organism>
<dbReference type="PANTHER" id="PTHR48098">
    <property type="entry name" value="ENTEROCHELIN ESTERASE-RELATED"/>
    <property type="match status" value="1"/>
</dbReference>